<accession>A0A8S1H636</accession>
<sequence>MSIHGLHYEILSLPPVGREASERRAAVAVTKKTKTTKELRSSRLAGSSPVVVAFLGGNYTWECHQPHSAFHRRPLSSFLWEKRHSKRTVPINMDSVSKLIDRLARKSVQVRCSKKQPLRDRNALSHSTRGPAST</sequence>
<dbReference type="Proteomes" id="UP000835052">
    <property type="component" value="Unassembled WGS sequence"/>
</dbReference>
<evidence type="ECO:0000313" key="3">
    <source>
        <dbReference type="Proteomes" id="UP000835052"/>
    </source>
</evidence>
<protein>
    <submittedName>
        <fullName evidence="2">Uncharacterized protein</fullName>
    </submittedName>
</protein>
<evidence type="ECO:0000256" key="1">
    <source>
        <dbReference type="SAM" id="MobiDB-lite"/>
    </source>
</evidence>
<gene>
    <name evidence="2" type="ORF">CAUJ_LOCUS6710</name>
</gene>
<dbReference type="AlphaFoldDB" id="A0A8S1H636"/>
<proteinExistence type="predicted"/>
<evidence type="ECO:0000313" key="2">
    <source>
        <dbReference type="EMBL" id="CAD6190791.1"/>
    </source>
</evidence>
<dbReference type="EMBL" id="CAJGYM010000017">
    <property type="protein sequence ID" value="CAD6190791.1"/>
    <property type="molecule type" value="Genomic_DNA"/>
</dbReference>
<comment type="caution">
    <text evidence="2">The sequence shown here is derived from an EMBL/GenBank/DDBJ whole genome shotgun (WGS) entry which is preliminary data.</text>
</comment>
<reference evidence="2" key="1">
    <citation type="submission" date="2020-10" db="EMBL/GenBank/DDBJ databases">
        <authorList>
            <person name="Kikuchi T."/>
        </authorList>
    </citation>
    <scope>NUCLEOTIDE SEQUENCE</scope>
    <source>
        <strain evidence="2">NKZ352</strain>
    </source>
</reference>
<feature type="compositionally biased region" description="Polar residues" evidence="1">
    <location>
        <begin position="124"/>
        <end position="134"/>
    </location>
</feature>
<feature type="region of interest" description="Disordered" evidence="1">
    <location>
        <begin position="110"/>
        <end position="134"/>
    </location>
</feature>
<organism evidence="2 3">
    <name type="scientific">Caenorhabditis auriculariae</name>
    <dbReference type="NCBI Taxonomy" id="2777116"/>
    <lineage>
        <taxon>Eukaryota</taxon>
        <taxon>Metazoa</taxon>
        <taxon>Ecdysozoa</taxon>
        <taxon>Nematoda</taxon>
        <taxon>Chromadorea</taxon>
        <taxon>Rhabditida</taxon>
        <taxon>Rhabditina</taxon>
        <taxon>Rhabditomorpha</taxon>
        <taxon>Rhabditoidea</taxon>
        <taxon>Rhabditidae</taxon>
        <taxon>Peloderinae</taxon>
        <taxon>Caenorhabditis</taxon>
    </lineage>
</organism>
<keyword evidence="3" id="KW-1185">Reference proteome</keyword>
<name>A0A8S1H636_9PELO</name>